<dbReference type="AlphaFoldDB" id="A0A368GI69"/>
<feature type="region of interest" description="Disordered" evidence="1">
    <location>
        <begin position="1"/>
        <end position="161"/>
    </location>
</feature>
<sequence>MYGDQLQEKPERIHKITAERKVKSKEKLSGERMPKAVPDEPANESKQLKKSPAKQTLSAEEMGKPLEPKSSTRQQVLKSPTDKPKEPKSSTRQQVLKSPTEKSREPKSSTRQQVLKSPTEKPKIVYKIPAQYIRSGFAKPSTPENLNSRQPTTPEKIKSGQELIPARVPYKQQDTSQEAVQPSKQQQATALRPIVTSTAAQKAEASTAANKPSVQQDLVKATPAPRSNSPIQSVFVNIPKGYSDGCQAAPVPPPNKEEYQKDQKSFDEYICFYTQGQPQPKGS</sequence>
<dbReference type="OrthoDB" id="10385957at2759"/>
<comment type="caution">
    <text evidence="2">The sequence shown here is derived from an EMBL/GenBank/DDBJ whole genome shotgun (WGS) entry which is preliminary data.</text>
</comment>
<organism evidence="2 3">
    <name type="scientific">Ancylostoma caninum</name>
    <name type="common">Dog hookworm</name>
    <dbReference type="NCBI Taxonomy" id="29170"/>
    <lineage>
        <taxon>Eukaryota</taxon>
        <taxon>Metazoa</taxon>
        <taxon>Ecdysozoa</taxon>
        <taxon>Nematoda</taxon>
        <taxon>Chromadorea</taxon>
        <taxon>Rhabditida</taxon>
        <taxon>Rhabditina</taxon>
        <taxon>Rhabditomorpha</taxon>
        <taxon>Strongyloidea</taxon>
        <taxon>Ancylostomatidae</taxon>
        <taxon>Ancylostomatinae</taxon>
        <taxon>Ancylostoma</taxon>
    </lineage>
</organism>
<gene>
    <name evidence="2" type="ORF">ANCCAN_09926</name>
</gene>
<feature type="compositionally biased region" description="Polar residues" evidence="1">
    <location>
        <begin position="69"/>
        <end position="78"/>
    </location>
</feature>
<feature type="compositionally biased region" description="Basic and acidic residues" evidence="1">
    <location>
        <begin position="99"/>
        <end position="108"/>
    </location>
</feature>
<feature type="region of interest" description="Disordered" evidence="1">
    <location>
        <begin position="197"/>
        <end position="216"/>
    </location>
</feature>
<keyword evidence="3" id="KW-1185">Reference proteome</keyword>
<proteinExistence type="predicted"/>
<accession>A0A368GI69</accession>
<dbReference type="EMBL" id="JOJR01000139">
    <property type="protein sequence ID" value="RCN44063.1"/>
    <property type="molecule type" value="Genomic_DNA"/>
</dbReference>
<reference evidence="2 3" key="1">
    <citation type="submission" date="2014-10" db="EMBL/GenBank/DDBJ databases">
        <title>Draft genome of the hookworm Ancylostoma caninum.</title>
        <authorList>
            <person name="Mitreva M."/>
        </authorList>
    </citation>
    <scope>NUCLEOTIDE SEQUENCE [LARGE SCALE GENOMIC DNA]</scope>
    <source>
        <strain evidence="2 3">Baltimore</strain>
    </source>
</reference>
<evidence type="ECO:0000256" key="1">
    <source>
        <dbReference type="SAM" id="MobiDB-lite"/>
    </source>
</evidence>
<feature type="compositionally biased region" description="Polar residues" evidence="1">
    <location>
        <begin position="142"/>
        <end position="153"/>
    </location>
</feature>
<dbReference type="Proteomes" id="UP000252519">
    <property type="component" value="Unassembled WGS sequence"/>
</dbReference>
<name>A0A368GI69_ANCCA</name>
<feature type="compositionally biased region" description="Basic and acidic residues" evidence="1">
    <location>
        <begin position="80"/>
        <end position="89"/>
    </location>
</feature>
<protein>
    <submittedName>
        <fullName evidence="2">Uncharacterized protein</fullName>
    </submittedName>
</protein>
<evidence type="ECO:0000313" key="2">
    <source>
        <dbReference type="EMBL" id="RCN44063.1"/>
    </source>
</evidence>
<feature type="compositionally biased region" description="Low complexity" evidence="1">
    <location>
        <begin position="197"/>
        <end position="209"/>
    </location>
</feature>
<evidence type="ECO:0000313" key="3">
    <source>
        <dbReference type="Proteomes" id="UP000252519"/>
    </source>
</evidence>
<feature type="compositionally biased region" description="Basic and acidic residues" evidence="1">
    <location>
        <begin position="1"/>
        <end position="38"/>
    </location>
</feature>